<dbReference type="InParanoid" id="A0A1S3IKC9"/>
<dbReference type="SUPFAM" id="SSF55961">
    <property type="entry name" value="Bet v1-like"/>
    <property type="match status" value="1"/>
</dbReference>
<comment type="similarity">
    <text evidence="1">Belongs to the AHA1 family.</text>
</comment>
<dbReference type="Pfam" id="PF08327">
    <property type="entry name" value="AHSA1"/>
    <property type="match status" value="1"/>
</dbReference>
<sequence length="342" mass="39369">MAKWGEGDPRWIVEERADATNVNNWHWTEKNASNWSKDKIKNLLTGLKVECDDGWCEIKEVTKVEGEASASNRKAKLIFFYEWEVEADWTGQLDDSKTKYKGTLKIPNLSEENDPSDIDVIVTVKNESDEAFKVKEILRKKGTPMIQEQIAKYIKDLKVEFSQGMILPAKGAVEKPRVPSPATTNLAKQELSKPIMGDSAKPVGVKIHTKKLTDKQKFKCRASDLYRALTEKEMVQAFTRNSMLAFEAEKGGGFVLFDGYISGTFTDLTPHERIEMRWRCQNWPDEHYSNVTFEFKEGEDETVLHITQTGIPSTEFERTKEGWERYYWESIRQTFGFGVRLI</sequence>
<organism evidence="3 4">
    <name type="scientific">Lingula anatina</name>
    <name type="common">Brachiopod</name>
    <name type="synonym">Lingula unguis</name>
    <dbReference type="NCBI Taxonomy" id="7574"/>
    <lineage>
        <taxon>Eukaryota</taxon>
        <taxon>Metazoa</taxon>
        <taxon>Spiralia</taxon>
        <taxon>Lophotrochozoa</taxon>
        <taxon>Brachiopoda</taxon>
        <taxon>Linguliformea</taxon>
        <taxon>Lingulata</taxon>
        <taxon>Lingulida</taxon>
        <taxon>Linguloidea</taxon>
        <taxon>Lingulidae</taxon>
        <taxon>Lingula</taxon>
    </lineage>
</organism>
<dbReference type="InterPro" id="IPR023393">
    <property type="entry name" value="START-like_dom_sf"/>
</dbReference>
<evidence type="ECO:0000259" key="2">
    <source>
        <dbReference type="SMART" id="SM01000"/>
    </source>
</evidence>
<evidence type="ECO:0000256" key="1">
    <source>
        <dbReference type="ARBA" id="ARBA00006817"/>
    </source>
</evidence>
<dbReference type="SUPFAM" id="SSF103111">
    <property type="entry name" value="Activator of Hsp90 ATPase, Aha1"/>
    <property type="match status" value="1"/>
</dbReference>
<dbReference type="GO" id="GO:0005829">
    <property type="term" value="C:cytosol"/>
    <property type="evidence" value="ECO:0007669"/>
    <property type="project" value="TreeGrafter"/>
</dbReference>
<dbReference type="FunCoup" id="A0A1S3IKC9">
    <property type="interactions" value="2547"/>
</dbReference>
<dbReference type="CDD" id="cd08892">
    <property type="entry name" value="SRPBCC_Aha1"/>
    <property type="match status" value="1"/>
</dbReference>
<dbReference type="OMA" id="GDCEVNQ"/>
<dbReference type="InterPro" id="IPR036338">
    <property type="entry name" value="Aha1"/>
</dbReference>
<reference evidence="4" key="1">
    <citation type="submission" date="2025-08" db="UniProtKB">
        <authorList>
            <consortium name="RefSeq"/>
        </authorList>
    </citation>
    <scope>IDENTIFICATION</scope>
    <source>
        <tissue evidence="4">Gonads</tissue>
    </source>
</reference>
<dbReference type="GO" id="GO:0051087">
    <property type="term" value="F:protein-folding chaperone binding"/>
    <property type="evidence" value="ECO:0007669"/>
    <property type="project" value="InterPro"/>
</dbReference>
<keyword evidence="4" id="KW-0346">Stress response</keyword>
<dbReference type="GeneID" id="106165145"/>
<evidence type="ECO:0000313" key="3">
    <source>
        <dbReference type="Proteomes" id="UP000085678"/>
    </source>
</evidence>
<dbReference type="PANTHER" id="PTHR13009">
    <property type="entry name" value="HEAT SHOCK PROTEIN 90 HSP90 CO-CHAPERONE AHA-1"/>
    <property type="match status" value="1"/>
</dbReference>
<dbReference type="Proteomes" id="UP000085678">
    <property type="component" value="Unplaced"/>
</dbReference>
<dbReference type="GO" id="GO:0001671">
    <property type="term" value="F:ATPase activator activity"/>
    <property type="evidence" value="ECO:0007669"/>
    <property type="project" value="InterPro"/>
</dbReference>
<dbReference type="InterPro" id="IPR013538">
    <property type="entry name" value="ASHA1/2-like_C"/>
</dbReference>
<dbReference type="KEGG" id="lak:106165145"/>
<dbReference type="Gene3D" id="3.30.530.20">
    <property type="match status" value="1"/>
</dbReference>
<dbReference type="PANTHER" id="PTHR13009:SF22">
    <property type="entry name" value="LD43819P"/>
    <property type="match status" value="1"/>
</dbReference>
<dbReference type="RefSeq" id="XP_013398700.1">
    <property type="nucleotide sequence ID" value="XM_013543246.1"/>
</dbReference>
<dbReference type="GO" id="GO:0006457">
    <property type="term" value="P:protein folding"/>
    <property type="evidence" value="ECO:0007669"/>
    <property type="project" value="TreeGrafter"/>
</dbReference>
<dbReference type="Gene3D" id="3.15.10.20">
    <property type="entry name" value="Activator of Hsp90 ATPase Aha1, N-terminal domain"/>
    <property type="match status" value="1"/>
</dbReference>
<keyword evidence="3" id="KW-1185">Reference proteome</keyword>
<protein>
    <submittedName>
        <fullName evidence="4">Activator of 90 kDa heat shock protein ATPase homolog 1</fullName>
    </submittedName>
</protein>
<accession>A0A1S3IKC9</accession>
<dbReference type="SMART" id="SM01000">
    <property type="entry name" value="Aha1_N"/>
    <property type="match status" value="1"/>
</dbReference>
<feature type="domain" description="Activator of Hsp90 ATPase AHSA1-like N-terminal" evidence="2">
    <location>
        <begin position="29"/>
        <end position="163"/>
    </location>
</feature>
<dbReference type="OrthoDB" id="567237at2759"/>
<gene>
    <name evidence="4" type="primary">LOC106165145</name>
</gene>
<evidence type="ECO:0000313" key="4">
    <source>
        <dbReference type="RefSeq" id="XP_013398700.1"/>
    </source>
</evidence>
<dbReference type="STRING" id="7574.A0A1S3IKC9"/>
<dbReference type="InterPro" id="IPR015310">
    <property type="entry name" value="AHSA1-like_N"/>
</dbReference>
<name>A0A1S3IKC9_LINAN</name>
<dbReference type="AlphaFoldDB" id="A0A1S3IKC9"/>
<dbReference type="Pfam" id="PF09229">
    <property type="entry name" value="Aha1_N"/>
    <property type="match status" value="1"/>
</dbReference>
<proteinExistence type="inferred from homology"/>